<evidence type="ECO:0000256" key="1">
    <source>
        <dbReference type="SAM" id="Phobius"/>
    </source>
</evidence>
<evidence type="ECO:0000313" key="3">
    <source>
        <dbReference type="Proteomes" id="UP000621210"/>
    </source>
</evidence>
<comment type="caution">
    <text evidence="2">The sequence shown here is derived from an EMBL/GenBank/DDBJ whole genome shotgun (WGS) entry which is preliminary data.</text>
</comment>
<dbReference type="RefSeq" id="WP_188185956.1">
    <property type="nucleotide sequence ID" value="NZ_JACVQF010000241.1"/>
</dbReference>
<protein>
    <submittedName>
        <fullName evidence="2">Uncharacterized protein</fullName>
    </submittedName>
</protein>
<reference evidence="2" key="1">
    <citation type="submission" date="2020-09" db="EMBL/GenBank/DDBJ databases">
        <title>Streptomyces grisecoloratus sp. nov., isolated from cotton soil.</title>
        <authorList>
            <person name="Xing L."/>
        </authorList>
    </citation>
    <scope>NUCLEOTIDE SEQUENCE</scope>
    <source>
        <strain evidence="2">TRM S81-3</strain>
    </source>
</reference>
<keyword evidence="1" id="KW-1133">Transmembrane helix</keyword>
<dbReference type="AlphaFoldDB" id="A0A926LEN7"/>
<gene>
    <name evidence="2" type="ORF">H0H10_38880</name>
</gene>
<dbReference type="EMBL" id="JACVQF010000241">
    <property type="protein sequence ID" value="MBD0425073.1"/>
    <property type="molecule type" value="Genomic_DNA"/>
</dbReference>
<keyword evidence="1" id="KW-0812">Transmembrane</keyword>
<dbReference type="Proteomes" id="UP000621210">
    <property type="component" value="Unassembled WGS sequence"/>
</dbReference>
<sequence>MEYIPRAAWLAEAAAAAGQQGPGNLFRVVLLVMLVGCVLTAWFLLRGYKRKDD</sequence>
<reference evidence="2" key="2">
    <citation type="submission" date="2020-09" db="EMBL/GenBank/DDBJ databases">
        <authorList>
            <person name="Luo X."/>
        </authorList>
    </citation>
    <scope>NUCLEOTIDE SEQUENCE</scope>
    <source>
        <strain evidence="2">TRM S81-3</strain>
    </source>
</reference>
<organism evidence="2 3">
    <name type="scientific">Streptomyces griseicoloratus</name>
    <dbReference type="NCBI Taxonomy" id="2752516"/>
    <lineage>
        <taxon>Bacteria</taxon>
        <taxon>Bacillati</taxon>
        <taxon>Actinomycetota</taxon>
        <taxon>Actinomycetes</taxon>
        <taxon>Kitasatosporales</taxon>
        <taxon>Streptomycetaceae</taxon>
        <taxon>Streptomyces</taxon>
    </lineage>
</organism>
<feature type="transmembrane region" description="Helical" evidence="1">
    <location>
        <begin position="25"/>
        <end position="45"/>
    </location>
</feature>
<evidence type="ECO:0000313" key="2">
    <source>
        <dbReference type="EMBL" id="MBD0425073.1"/>
    </source>
</evidence>
<keyword evidence="3" id="KW-1185">Reference proteome</keyword>
<accession>A0A926LEN7</accession>
<name>A0A926LEN7_9ACTN</name>
<proteinExistence type="predicted"/>
<keyword evidence="1" id="KW-0472">Membrane</keyword>